<reference evidence="3 4" key="1">
    <citation type="submission" date="2018-09" db="EMBL/GenBank/DDBJ databases">
        <authorList>
            <person name="Zhu H."/>
        </authorList>
    </citation>
    <scope>NUCLEOTIDE SEQUENCE [LARGE SCALE GENOMIC DNA]</scope>
    <source>
        <strain evidence="3 4">K2S05-167</strain>
    </source>
</reference>
<dbReference type="PANTHER" id="PTHR43000">
    <property type="entry name" value="DTDP-D-GLUCOSE 4,6-DEHYDRATASE-RELATED"/>
    <property type="match status" value="1"/>
</dbReference>
<evidence type="ECO:0000313" key="3">
    <source>
        <dbReference type="EMBL" id="RJF71961.1"/>
    </source>
</evidence>
<dbReference type="InterPro" id="IPR001509">
    <property type="entry name" value="Epimerase_deHydtase"/>
</dbReference>
<dbReference type="Gene3D" id="3.40.50.720">
    <property type="entry name" value="NAD(P)-binding Rossmann-like Domain"/>
    <property type="match status" value="1"/>
</dbReference>
<dbReference type="RefSeq" id="WP_119763627.1">
    <property type="nucleotide sequence ID" value="NZ_QYUJ01000014.1"/>
</dbReference>
<dbReference type="CDD" id="cd08946">
    <property type="entry name" value="SDR_e"/>
    <property type="match status" value="1"/>
</dbReference>
<gene>
    <name evidence="3" type="ORF">D3875_10680</name>
</gene>
<sequence length="297" mass="31044">MSGVLVLGHRGFLGRVVREDLRAHGQDVQTVEGQRLEDLSAAQWDEALSRVQVVVNAAGRTQGTLAELTRDNVLVLASLLDAAARRGVRVIHLASAAEYGRSPQGQASCEDDPPAPRSPYGAAKLAGTILLEEAVRTERVNALGLRLTNPVGPGLGAGTLPGRAARLFLQAVDDGRAAVHFGPLGAERDFISISEIARAIRHFLPGGAGEATQGLLNLGSGQARPVRAIVAILAEQVGYRGLIHEDIAPSPRSGDVPCQLADLTRLNAAGFAPDPEIRGALQALLTSCALPHPLPGI</sequence>
<dbReference type="OrthoDB" id="62093at2"/>
<name>A0A418V7A2_9DEIO</name>
<comment type="caution">
    <text evidence="3">The sequence shown here is derived from an EMBL/GenBank/DDBJ whole genome shotgun (WGS) entry which is preliminary data.</text>
</comment>
<proteinExistence type="inferred from homology"/>
<dbReference type="Pfam" id="PF01370">
    <property type="entry name" value="Epimerase"/>
    <property type="match status" value="1"/>
</dbReference>
<keyword evidence="4" id="KW-1185">Reference proteome</keyword>
<comment type="similarity">
    <text evidence="1">Belongs to the NAD(P)-dependent epimerase/dehydratase family.</text>
</comment>
<dbReference type="AlphaFoldDB" id="A0A418V7A2"/>
<accession>A0A418V7A2</accession>
<evidence type="ECO:0000313" key="4">
    <source>
        <dbReference type="Proteomes" id="UP000286287"/>
    </source>
</evidence>
<organism evidence="3 4">
    <name type="scientific">Deinococcus cavernae</name>
    <dbReference type="NCBI Taxonomy" id="2320857"/>
    <lineage>
        <taxon>Bacteria</taxon>
        <taxon>Thermotogati</taxon>
        <taxon>Deinococcota</taxon>
        <taxon>Deinococci</taxon>
        <taxon>Deinococcales</taxon>
        <taxon>Deinococcaceae</taxon>
        <taxon>Deinococcus</taxon>
    </lineage>
</organism>
<protein>
    <submittedName>
        <fullName evidence="3">NAD(P)-dependent oxidoreductase</fullName>
    </submittedName>
</protein>
<dbReference type="InterPro" id="IPR036291">
    <property type="entry name" value="NAD(P)-bd_dom_sf"/>
</dbReference>
<dbReference type="EMBL" id="QYUJ01000014">
    <property type="protein sequence ID" value="RJF71961.1"/>
    <property type="molecule type" value="Genomic_DNA"/>
</dbReference>
<dbReference type="Proteomes" id="UP000286287">
    <property type="component" value="Unassembled WGS sequence"/>
</dbReference>
<dbReference type="SUPFAM" id="SSF51735">
    <property type="entry name" value="NAD(P)-binding Rossmann-fold domains"/>
    <property type="match status" value="1"/>
</dbReference>
<evidence type="ECO:0000259" key="2">
    <source>
        <dbReference type="Pfam" id="PF01370"/>
    </source>
</evidence>
<evidence type="ECO:0000256" key="1">
    <source>
        <dbReference type="ARBA" id="ARBA00007637"/>
    </source>
</evidence>
<feature type="domain" description="NAD-dependent epimerase/dehydratase" evidence="2">
    <location>
        <begin position="4"/>
        <end position="217"/>
    </location>
</feature>